<dbReference type="CDD" id="cd14014">
    <property type="entry name" value="STKc_PknB_like"/>
    <property type="match status" value="1"/>
</dbReference>
<dbReference type="GO" id="GO:0004674">
    <property type="term" value="F:protein serine/threonine kinase activity"/>
    <property type="evidence" value="ECO:0007669"/>
    <property type="project" value="InterPro"/>
</dbReference>
<dbReference type="SUPFAM" id="SSF101898">
    <property type="entry name" value="NHL repeat"/>
    <property type="match status" value="1"/>
</dbReference>
<dbReference type="InterPro" id="IPR001258">
    <property type="entry name" value="NHL_repeat"/>
</dbReference>
<dbReference type="SUPFAM" id="SSF56112">
    <property type="entry name" value="Protein kinase-like (PK-like)"/>
    <property type="match status" value="1"/>
</dbReference>
<comment type="caution">
    <text evidence="8">The sequence shown here is derived from an EMBL/GenBank/DDBJ whole genome shotgun (WGS) entry which is preliminary data.</text>
</comment>
<dbReference type="SMART" id="SM00220">
    <property type="entry name" value="S_TKc"/>
    <property type="match status" value="1"/>
</dbReference>
<evidence type="ECO:0000256" key="5">
    <source>
        <dbReference type="ARBA" id="ARBA00022840"/>
    </source>
</evidence>
<reference evidence="8 9" key="1">
    <citation type="submission" date="2019-06" db="EMBL/GenBank/DDBJ databases">
        <title>Whole genome sequence for Cellvibrionaceae sp. R142.</title>
        <authorList>
            <person name="Wang G."/>
        </authorList>
    </citation>
    <scope>NUCLEOTIDE SEQUENCE [LARGE SCALE GENOMIC DNA]</scope>
    <source>
        <strain evidence="8 9">R142</strain>
    </source>
</reference>
<dbReference type="GO" id="GO:0005524">
    <property type="term" value="F:ATP binding"/>
    <property type="evidence" value="ECO:0007669"/>
    <property type="project" value="UniProtKB-UniRule"/>
</dbReference>
<gene>
    <name evidence="8" type="ORF">FKG94_07775</name>
</gene>
<dbReference type="InterPro" id="IPR011009">
    <property type="entry name" value="Kinase-like_dom_sf"/>
</dbReference>
<keyword evidence="9" id="KW-1185">Reference proteome</keyword>
<dbReference type="Gene3D" id="2.120.10.30">
    <property type="entry name" value="TolB, C-terminal domain"/>
    <property type="match status" value="2"/>
</dbReference>
<keyword evidence="4 8" id="KW-0418">Kinase</keyword>
<proteinExistence type="predicted"/>
<dbReference type="PROSITE" id="PS50011">
    <property type="entry name" value="PROTEIN_KINASE_DOM"/>
    <property type="match status" value="1"/>
</dbReference>
<dbReference type="InterPro" id="IPR045269">
    <property type="entry name" value="Atg1-like"/>
</dbReference>
<dbReference type="GO" id="GO:0005829">
    <property type="term" value="C:cytosol"/>
    <property type="evidence" value="ECO:0007669"/>
    <property type="project" value="TreeGrafter"/>
</dbReference>
<dbReference type="Pfam" id="PF01436">
    <property type="entry name" value="NHL"/>
    <property type="match status" value="1"/>
</dbReference>
<dbReference type="PANTHER" id="PTHR24348">
    <property type="entry name" value="SERINE/THREONINE-PROTEIN KINASE UNC-51-RELATED"/>
    <property type="match status" value="1"/>
</dbReference>
<accession>A0A545TZH9</accession>
<feature type="binding site" evidence="6">
    <location>
        <position position="154"/>
    </location>
    <ligand>
        <name>ATP</name>
        <dbReference type="ChEBI" id="CHEBI:30616"/>
    </ligand>
</feature>
<dbReference type="PROSITE" id="PS00107">
    <property type="entry name" value="PROTEIN_KINASE_ATP"/>
    <property type="match status" value="1"/>
</dbReference>
<dbReference type="InterPro" id="IPR000719">
    <property type="entry name" value="Prot_kinase_dom"/>
</dbReference>
<evidence type="ECO:0000256" key="2">
    <source>
        <dbReference type="ARBA" id="ARBA00022737"/>
    </source>
</evidence>
<dbReference type="Gene3D" id="3.30.200.20">
    <property type="entry name" value="Phosphorylase Kinase, domain 1"/>
    <property type="match status" value="1"/>
</dbReference>
<dbReference type="InterPro" id="IPR017441">
    <property type="entry name" value="Protein_kinase_ATP_BS"/>
</dbReference>
<evidence type="ECO:0000256" key="3">
    <source>
        <dbReference type="ARBA" id="ARBA00022741"/>
    </source>
</evidence>
<evidence type="ECO:0000313" key="9">
    <source>
        <dbReference type="Proteomes" id="UP000319732"/>
    </source>
</evidence>
<evidence type="ECO:0000313" key="8">
    <source>
        <dbReference type="EMBL" id="TQV82618.1"/>
    </source>
</evidence>
<name>A0A545TZH9_9GAMM</name>
<dbReference type="Pfam" id="PF00069">
    <property type="entry name" value="Pkinase"/>
    <property type="match status" value="1"/>
</dbReference>
<dbReference type="Gene3D" id="1.10.510.10">
    <property type="entry name" value="Transferase(Phosphotransferase) domain 1"/>
    <property type="match status" value="1"/>
</dbReference>
<sequence length="983" mass="109023">MRSPKPPTAPDLDILETLNTDQLIAVDQCCTAFEQALRSAQPLAIETLLERVEPDIKTILFNELLYQELIHRRQHGEHIDRQSYERRFPHFIQHIAEVWMTVYCAQASTELPLSAPADGPDIPGYSIEERLGRGGTAVVYRAKDLRLNRTVAIKMLSSDHMSHEQVKRLQLEARAVGALHHPNIIQIYSVGEHHGQPYLVLEYATGGTLHERLTNDGFEPQVVLAMMLTLVNAIAFIHANGFLHRDLKPSNILFDHNGTLKISDFGLAKDTSGNTELTQTQSQLGTPAYMAPEQIDAHFGKVDQRSDIYSLGVLMHGLLTHITPYHGLSATGLIKELISKKPVPSSRLLDKCADKALIAVCLRCLEKNPKHRYSSASALYQDLLRVKSGKAVSRKPWYRQLVRRSVGVAASMLVLLTISVAAWQQKTPAVTPPGFLSGKTIATLDSSTLTAINVPLQGESDYKLIRLLPEGLEGTNLIQLNAAQGLALYQGRYLAIADTLNHRVLTIDLQSGDIALVAGNGEASYSGDNGPAISATLNQPVKLDFDSRGRLYIADRANHAVRRIDNEGTITTVAGGIGCKEKQTFSTIPMLCYPGDVSITPNADIYIADTFNERIRLVEPGLDPATVFRRQPADTPPDFNPFPRAMDYHNNTLYFIGGVGGQLHSISETGTAKAVAGGFVEPTDISVDKQGRVYISDEAGFPLTRFDPDTDQVQVIDRSQLTYRNKLSPPIDQISALVVGEDNKLFFSDRVNNAINVIIPNNNRSPLPMTARHTTKITRDYQQYPHPQMDTKGQYSFVDSDEKTFFSTIAYRLGLQPYMHQSSLTQQRVFFSENDISARNALTLYCFYVAYHCGLQGNTLFIARPAAFAQLTTAKPLTIDDPLSFIGNADAMPESWKRDAERTVFIAPGAKRIIEEFFPLLESSSVYRYEFDASMRKIIGDAKFAITGTYNLGQLHAAIVLRRKARLEYNEQSGKLVVRAFGN</sequence>
<dbReference type="EMBL" id="VHSG01000007">
    <property type="protein sequence ID" value="TQV82618.1"/>
    <property type="molecule type" value="Genomic_DNA"/>
</dbReference>
<feature type="domain" description="Protein kinase" evidence="7">
    <location>
        <begin position="125"/>
        <end position="384"/>
    </location>
</feature>
<organism evidence="8 9">
    <name type="scientific">Exilibacterium tricleocarpae</name>
    <dbReference type="NCBI Taxonomy" id="2591008"/>
    <lineage>
        <taxon>Bacteria</taxon>
        <taxon>Pseudomonadati</taxon>
        <taxon>Pseudomonadota</taxon>
        <taxon>Gammaproteobacteria</taxon>
        <taxon>Cellvibrionales</taxon>
        <taxon>Cellvibrionaceae</taxon>
        <taxon>Exilibacterium</taxon>
    </lineage>
</organism>
<dbReference type="GO" id="GO:0000407">
    <property type="term" value="C:phagophore assembly site"/>
    <property type="evidence" value="ECO:0007669"/>
    <property type="project" value="TreeGrafter"/>
</dbReference>
<dbReference type="PROSITE" id="PS00108">
    <property type="entry name" value="PROTEIN_KINASE_ST"/>
    <property type="match status" value="1"/>
</dbReference>
<dbReference type="OrthoDB" id="9801841at2"/>
<protein>
    <submittedName>
        <fullName evidence="8">Protein kinase</fullName>
    </submittedName>
</protein>
<keyword evidence="2" id="KW-0677">Repeat</keyword>
<dbReference type="AlphaFoldDB" id="A0A545TZH9"/>
<keyword evidence="3 6" id="KW-0547">Nucleotide-binding</keyword>
<dbReference type="CDD" id="cd05819">
    <property type="entry name" value="NHL"/>
    <property type="match status" value="1"/>
</dbReference>
<dbReference type="GO" id="GO:0005776">
    <property type="term" value="C:autophagosome"/>
    <property type="evidence" value="ECO:0007669"/>
    <property type="project" value="TreeGrafter"/>
</dbReference>
<dbReference type="FunFam" id="1.10.510.10:FF:000571">
    <property type="entry name" value="Maternal embryonic leucine zipper kinase"/>
    <property type="match status" value="1"/>
</dbReference>
<evidence type="ECO:0000259" key="7">
    <source>
        <dbReference type="PROSITE" id="PS50011"/>
    </source>
</evidence>
<dbReference type="PANTHER" id="PTHR24348:SF22">
    <property type="entry name" value="NON-SPECIFIC SERINE_THREONINE PROTEIN KINASE"/>
    <property type="match status" value="1"/>
</dbReference>
<evidence type="ECO:0000256" key="1">
    <source>
        <dbReference type="ARBA" id="ARBA00022679"/>
    </source>
</evidence>
<dbReference type="InterPro" id="IPR011042">
    <property type="entry name" value="6-blade_b-propeller_TolB-like"/>
</dbReference>
<evidence type="ECO:0000256" key="6">
    <source>
        <dbReference type="PROSITE-ProRule" id="PRU10141"/>
    </source>
</evidence>
<keyword evidence="1" id="KW-0808">Transferase</keyword>
<dbReference type="Proteomes" id="UP000319732">
    <property type="component" value="Unassembled WGS sequence"/>
</dbReference>
<dbReference type="GO" id="GO:0016020">
    <property type="term" value="C:membrane"/>
    <property type="evidence" value="ECO:0007669"/>
    <property type="project" value="TreeGrafter"/>
</dbReference>
<keyword evidence="5 6" id="KW-0067">ATP-binding</keyword>
<dbReference type="InterPro" id="IPR008271">
    <property type="entry name" value="Ser/Thr_kinase_AS"/>
</dbReference>
<evidence type="ECO:0000256" key="4">
    <source>
        <dbReference type="ARBA" id="ARBA00022777"/>
    </source>
</evidence>